<dbReference type="AlphaFoldDB" id="A0A0G0JRS2"/>
<evidence type="ECO:0000256" key="1">
    <source>
        <dbReference type="PROSITE-ProRule" id="PRU00339"/>
    </source>
</evidence>
<dbReference type="InterPro" id="IPR019734">
    <property type="entry name" value="TPR_rpt"/>
</dbReference>
<dbReference type="EMBL" id="LBUP01000008">
    <property type="protein sequence ID" value="KKQ65815.1"/>
    <property type="molecule type" value="Genomic_DNA"/>
</dbReference>
<dbReference type="SMART" id="SM00028">
    <property type="entry name" value="TPR"/>
    <property type="match status" value="2"/>
</dbReference>
<evidence type="ECO:0000313" key="2">
    <source>
        <dbReference type="EMBL" id="KKQ65815.1"/>
    </source>
</evidence>
<sequence>MSDDSSDISSLHRQAIDAALNCNWEKAIELNKQIIELSPDDIASLNRLAKAYFEIGKYKDSKKTYESVLKIDPYNPIAQKNIKRLSSFKQDNVTIPTNGSDPRKLSASMFLQEPGTTKIVNLIKVAEPQKLSLLSSGTPVNIMPKTRGISITGDKNTYLGALPDDISHHLLRLIRGGNKYQAIIKSVKSNGLTIMIKEVFRSKRFKNQPSFLDESYVATLSSDHLPLNIEGSGMESSESEEG</sequence>
<dbReference type="Pfam" id="PF14559">
    <property type="entry name" value="TPR_19"/>
    <property type="match status" value="1"/>
</dbReference>
<keyword evidence="1" id="KW-0802">TPR repeat</keyword>
<proteinExistence type="predicted"/>
<dbReference type="Proteomes" id="UP000034235">
    <property type="component" value="Unassembled WGS sequence"/>
</dbReference>
<evidence type="ECO:0000313" key="3">
    <source>
        <dbReference type="Proteomes" id="UP000034235"/>
    </source>
</evidence>
<protein>
    <submittedName>
        <fullName evidence="2">TPR domain protein</fullName>
    </submittedName>
</protein>
<reference evidence="2 3" key="1">
    <citation type="journal article" date="2015" name="Nature">
        <title>rRNA introns, odd ribosomes, and small enigmatic genomes across a large radiation of phyla.</title>
        <authorList>
            <person name="Brown C.T."/>
            <person name="Hug L.A."/>
            <person name="Thomas B.C."/>
            <person name="Sharon I."/>
            <person name="Castelle C.J."/>
            <person name="Singh A."/>
            <person name="Wilkins M.J."/>
            <person name="Williams K.H."/>
            <person name="Banfield J.F."/>
        </authorList>
    </citation>
    <scope>NUCLEOTIDE SEQUENCE [LARGE SCALE GENOMIC DNA]</scope>
</reference>
<dbReference type="Gene3D" id="1.25.40.10">
    <property type="entry name" value="Tetratricopeptide repeat domain"/>
    <property type="match status" value="1"/>
</dbReference>
<name>A0A0G0JRS2_9BACT</name>
<accession>A0A0G0JRS2</accession>
<dbReference type="InterPro" id="IPR011990">
    <property type="entry name" value="TPR-like_helical_dom_sf"/>
</dbReference>
<gene>
    <name evidence="2" type="ORF">US86_C0008G0038</name>
</gene>
<comment type="caution">
    <text evidence="2">The sequence shown here is derived from an EMBL/GenBank/DDBJ whole genome shotgun (WGS) entry which is preliminary data.</text>
</comment>
<dbReference type="PROSITE" id="PS50005">
    <property type="entry name" value="TPR"/>
    <property type="match status" value="1"/>
</dbReference>
<dbReference type="SUPFAM" id="SSF48452">
    <property type="entry name" value="TPR-like"/>
    <property type="match status" value="1"/>
</dbReference>
<organism evidence="2 3">
    <name type="scientific">Candidatus Daviesbacteria bacterium GW2011_GWA2_38_24</name>
    <dbReference type="NCBI Taxonomy" id="1618422"/>
    <lineage>
        <taxon>Bacteria</taxon>
        <taxon>Candidatus Daviesiibacteriota</taxon>
    </lineage>
</organism>
<feature type="repeat" description="TPR" evidence="1">
    <location>
        <begin position="42"/>
        <end position="75"/>
    </location>
</feature>